<dbReference type="GO" id="GO:0003677">
    <property type="term" value="F:DNA binding"/>
    <property type="evidence" value="ECO:0007669"/>
    <property type="project" value="UniProtKB-KW"/>
</dbReference>
<dbReference type="Gene3D" id="3.40.50.1360">
    <property type="match status" value="1"/>
</dbReference>
<dbReference type="Gene3D" id="1.10.10.60">
    <property type="entry name" value="Homeodomain-like"/>
    <property type="match status" value="1"/>
</dbReference>
<name>A0A7C1CTR2_9BACT</name>
<evidence type="ECO:0000256" key="4">
    <source>
        <dbReference type="ARBA" id="ARBA00023163"/>
    </source>
</evidence>
<dbReference type="SUPFAM" id="SSF88659">
    <property type="entry name" value="Sigma3 and sigma4 domains of RNA polymerase sigma factors"/>
    <property type="match status" value="1"/>
</dbReference>
<dbReference type="AlphaFoldDB" id="A0A7C1CTR2"/>
<proteinExistence type="inferred from homology"/>
<comment type="similarity">
    <text evidence="1">Belongs to the SorC transcriptional regulatory family.</text>
</comment>
<protein>
    <submittedName>
        <fullName evidence="6">Sugar-binding transcriptional regulator</fullName>
    </submittedName>
</protein>
<keyword evidence="4" id="KW-0804">Transcription</keyword>
<evidence type="ECO:0000256" key="2">
    <source>
        <dbReference type="ARBA" id="ARBA00023015"/>
    </source>
</evidence>
<dbReference type="InterPro" id="IPR007324">
    <property type="entry name" value="Sugar-bd_dom_put"/>
</dbReference>
<organism evidence="6">
    <name type="scientific">Mesotoga infera</name>
    <dbReference type="NCBI Taxonomy" id="1236046"/>
    <lineage>
        <taxon>Bacteria</taxon>
        <taxon>Thermotogati</taxon>
        <taxon>Thermotogota</taxon>
        <taxon>Thermotogae</taxon>
        <taxon>Kosmotogales</taxon>
        <taxon>Kosmotogaceae</taxon>
        <taxon>Mesotoga</taxon>
    </lineage>
</organism>
<evidence type="ECO:0000313" key="6">
    <source>
        <dbReference type="EMBL" id="HDP76635.1"/>
    </source>
</evidence>
<dbReference type="Pfam" id="PF04198">
    <property type="entry name" value="Sugar-bind"/>
    <property type="match status" value="1"/>
</dbReference>
<dbReference type="SUPFAM" id="SSF100950">
    <property type="entry name" value="NagB/RpiA/CoA transferase-like"/>
    <property type="match status" value="1"/>
</dbReference>
<dbReference type="PROSITE" id="PS51063">
    <property type="entry name" value="HTH_CRP_2"/>
    <property type="match status" value="1"/>
</dbReference>
<comment type="caution">
    <text evidence="6">The sequence shown here is derived from an EMBL/GenBank/DDBJ whole genome shotgun (WGS) entry which is preliminary data.</text>
</comment>
<keyword evidence="2" id="KW-0805">Transcription regulation</keyword>
<keyword evidence="3" id="KW-0238">DNA-binding</keyword>
<dbReference type="Proteomes" id="UP000886198">
    <property type="component" value="Unassembled WGS sequence"/>
</dbReference>
<dbReference type="InterPro" id="IPR012318">
    <property type="entry name" value="HTH_CRP"/>
</dbReference>
<reference evidence="6" key="1">
    <citation type="journal article" date="2020" name="mSystems">
        <title>Genome- and Community-Level Interaction Insights into Carbon Utilization and Element Cycling Functions of Hydrothermarchaeota in Hydrothermal Sediment.</title>
        <authorList>
            <person name="Zhou Z."/>
            <person name="Liu Y."/>
            <person name="Xu W."/>
            <person name="Pan J."/>
            <person name="Luo Z.H."/>
            <person name="Li M."/>
        </authorList>
    </citation>
    <scope>NUCLEOTIDE SEQUENCE [LARGE SCALE GENOMIC DNA]</scope>
    <source>
        <strain evidence="6">SpSt-1179</strain>
    </source>
</reference>
<dbReference type="InterPro" id="IPR013324">
    <property type="entry name" value="RNA_pol_sigma_r3/r4-like"/>
</dbReference>
<dbReference type="GO" id="GO:0006352">
    <property type="term" value="P:DNA-templated transcription initiation"/>
    <property type="evidence" value="ECO:0007669"/>
    <property type="project" value="InterPro"/>
</dbReference>
<dbReference type="InterPro" id="IPR007630">
    <property type="entry name" value="RNA_pol_sigma70_r4"/>
</dbReference>
<dbReference type="PANTHER" id="PTHR34294">
    <property type="entry name" value="TRANSCRIPTIONAL REGULATOR-RELATED"/>
    <property type="match status" value="1"/>
</dbReference>
<dbReference type="InterPro" id="IPR051054">
    <property type="entry name" value="SorC_transcr_regulators"/>
</dbReference>
<evidence type="ECO:0000259" key="5">
    <source>
        <dbReference type="PROSITE" id="PS51063"/>
    </source>
</evidence>
<sequence length="315" mass="35028">MRGLMADRDTMIKVCKLYYLEDLTQSEIAKLVGISRPQVSRLLTRAKSEGVVRIEIDSGEVGNLEEISIEMKERFGLKNVIVADEAAYGETITSIAMSAAKFLPDYVKNGQLVGISWGRTLYETVERVVFNGELPNTTFIPLIGGVGQLRHEYQMNSIVEKIANSFHSNRYYLFAPAFIENSKTLNMMLEDSSIRFMSEMWKRLDLAIVGIGEPISLSNAFKNIYDKEFLANFMKHEAVGDIAARFFNADGAPCVSGNENILGISLDQLKEVPEVIGIAGGKEKAQAIHASIKAGYINSIVTDRSTALQILRMKR</sequence>
<dbReference type="Pfam" id="PF04545">
    <property type="entry name" value="Sigma70_r4"/>
    <property type="match status" value="1"/>
</dbReference>
<dbReference type="GO" id="GO:0030246">
    <property type="term" value="F:carbohydrate binding"/>
    <property type="evidence" value="ECO:0007669"/>
    <property type="project" value="InterPro"/>
</dbReference>
<dbReference type="GO" id="GO:0003700">
    <property type="term" value="F:DNA-binding transcription factor activity"/>
    <property type="evidence" value="ECO:0007669"/>
    <property type="project" value="InterPro"/>
</dbReference>
<evidence type="ECO:0000256" key="3">
    <source>
        <dbReference type="ARBA" id="ARBA00023125"/>
    </source>
</evidence>
<gene>
    <name evidence="6" type="ORF">ENN47_00320</name>
</gene>
<accession>A0A7C1CTR2</accession>
<dbReference type="PANTHER" id="PTHR34294:SF1">
    <property type="entry name" value="TRANSCRIPTIONAL REGULATOR LSRR"/>
    <property type="match status" value="1"/>
</dbReference>
<evidence type="ECO:0000256" key="1">
    <source>
        <dbReference type="ARBA" id="ARBA00010466"/>
    </source>
</evidence>
<dbReference type="InterPro" id="IPR037171">
    <property type="entry name" value="NagB/RpiA_transferase-like"/>
</dbReference>
<dbReference type="EMBL" id="DSBT01000013">
    <property type="protein sequence ID" value="HDP76635.1"/>
    <property type="molecule type" value="Genomic_DNA"/>
</dbReference>
<feature type="domain" description="HTH crp-type" evidence="5">
    <location>
        <begin position="1"/>
        <end position="65"/>
    </location>
</feature>